<protein>
    <submittedName>
        <fullName evidence="1">Uncharacterized protein</fullName>
    </submittedName>
</protein>
<proteinExistence type="predicted"/>
<dbReference type="Proteomes" id="UP000283128">
    <property type="component" value="Unassembled WGS sequence"/>
</dbReference>
<evidence type="ECO:0000313" key="1">
    <source>
        <dbReference type="EMBL" id="RVU21350.1"/>
    </source>
</evidence>
<gene>
    <name evidence="1" type="ORF">EOT10_25345</name>
</gene>
<dbReference type="OrthoDB" id="3431977at2"/>
<dbReference type="AlphaFoldDB" id="A0A437PGF9"/>
<sequence length="78" mass="8386">MERPVDGALLPPAAFVAEVEERAGELVRAADVLHLNGADYQGAGEGVQTAYVPGGMFLYLTVVRHQCIYVLQVTAWPS</sequence>
<organism evidence="1 2">
    <name type="scientific">Streptomyces antnestii</name>
    <dbReference type="NCBI Taxonomy" id="2494256"/>
    <lineage>
        <taxon>Bacteria</taxon>
        <taxon>Bacillati</taxon>
        <taxon>Actinomycetota</taxon>
        <taxon>Actinomycetes</taxon>
        <taxon>Kitasatosporales</taxon>
        <taxon>Streptomycetaceae</taxon>
        <taxon>Streptomyces</taxon>
    </lineage>
</organism>
<keyword evidence="2" id="KW-1185">Reference proteome</keyword>
<reference evidence="1 2" key="1">
    <citation type="submission" date="2019-01" db="EMBL/GenBank/DDBJ databases">
        <title>Genome sequences of Streptomyces and Rhizobium isolates collected from root and soil.</title>
        <authorList>
            <person name="Chhettri S."/>
            <person name="Sevigny J.L."/>
            <person name="Sen A."/>
            <person name="Ennis N."/>
            <person name="Tisa L."/>
        </authorList>
    </citation>
    <scope>NUCLEOTIDE SEQUENCE [LARGE SCALE GENOMIC DNA]</scope>
    <source>
        <strain evidence="1 2">San01</strain>
    </source>
</reference>
<accession>A0A437PGF9</accession>
<name>A0A437PGF9_9ACTN</name>
<comment type="caution">
    <text evidence="1">The sequence shown here is derived from an EMBL/GenBank/DDBJ whole genome shotgun (WGS) entry which is preliminary data.</text>
</comment>
<evidence type="ECO:0000313" key="2">
    <source>
        <dbReference type="Proteomes" id="UP000283128"/>
    </source>
</evidence>
<dbReference type="EMBL" id="RZYA01000013">
    <property type="protein sequence ID" value="RVU21350.1"/>
    <property type="molecule type" value="Genomic_DNA"/>
</dbReference>